<feature type="chain" id="PRO_5042281151" evidence="2">
    <location>
        <begin position="18"/>
        <end position="154"/>
    </location>
</feature>
<keyword evidence="2" id="KW-0732">Signal</keyword>
<proteinExistence type="predicted"/>
<protein>
    <submittedName>
        <fullName evidence="3">Uncharacterized protein</fullName>
    </submittedName>
</protein>
<evidence type="ECO:0000256" key="1">
    <source>
        <dbReference type="SAM" id="MobiDB-lite"/>
    </source>
</evidence>
<comment type="caution">
    <text evidence="3">The sequence shown here is derived from an EMBL/GenBank/DDBJ whole genome shotgun (WGS) entry which is preliminary data.</text>
</comment>
<feature type="signal peptide" evidence="2">
    <location>
        <begin position="1"/>
        <end position="17"/>
    </location>
</feature>
<keyword evidence="4" id="KW-1185">Reference proteome</keyword>
<sequence length="154" mass="17275">MMRISLILLFFYALTFARCSSVPLESYTLSSSFTVGVWDSTGSVKIPLMKGVVTVQVLHSERVGIDSITVTFNNISYPSPSLFNPTRRVIRVRTARRPAADIASDPKYHFPPPPPTSITTPSHHLNFSILNDARVAWSRRKRRRRPQIPPPVSG</sequence>
<evidence type="ECO:0000313" key="4">
    <source>
        <dbReference type="Proteomes" id="UP001215151"/>
    </source>
</evidence>
<gene>
    <name evidence="3" type="ORF">ONZ51_g4619</name>
</gene>
<accession>A0AAD7TVZ8</accession>
<dbReference type="EMBL" id="JAPEVG010000091">
    <property type="protein sequence ID" value="KAJ8486778.1"/>
    <property type="molecule type" value="Genomic_DNA"/>
</dbReference>
<evidence type="ECO:0000313" key="3">
    <source>
        <dbReference type="EMBL" id="KAJ8486778.1"/>
    </source>
</evidence>
<name>A0AAD7TVZ8_9APHY</name>
<dbReference type="AlphaFoldDB" id="A0AAD7TVZ8"/>
<reference evidence="3" key="1">
    <citation type="submission" date="2022-11" db="EMBL/GenBank/DDBJ databases">
        <title>Genome Sequence of Cubamyces cubensis.</title>
        <authorList>
            <person name="Buettner E."/>
        </authorList>
    </citation>
    <scope>NUCLEOTIDE SEQUENCE</scope>
    <source>
        <strain evidence="3">MPL-01</strain>
    </source>
</reference>
<feature type="region of interest" description="Disordered" evidence="1">
    <location>
        <begin position="103"/>
        <end position="123"/>
    </location>
</feature>
<evidence type="ECO:0000256" key="2">
    <source>
        <dbReference type="SAM" id="SignalP"/>
    </source>
</evidence>
<dbReference type="Proteomes" id="UP001215151">
    <property type="component" value="Unassembled WGS sequence"/>
</dbReference>
<organism evidence="3 4">
    <name type="scientific">Trametes cubensis</name>
    <dbReference type="NCBI Taxonomy" id="1111947"/>
    <lineage>
        <taxon>Eukaryota</taxon>
        <taxon>Fungi</taxon>
        <taxon>Dikarya</taxon>
        <taxon>Basidiomycota</taxon>
        <taxon>Agaricomycotina</taxon>
        <taxon>Agaricomycetes</taxon>
        <taxon>Polyporales</taxon>
        <taxon>Polyporaceae</taxon>
        <taxon>Trametes</taxon>
    </lineage>
</organism>